<evidence type="ECO:0000256" key="1">
    <source>
        <dbReference type="SAM" id="Coils"/>
    </source>
</evidence>
<proteinExistence type="predicted"/>
<evidence type="ECO:0000313" key="4">
    <source>
        <dbReference type="Proteomes" id="UP000801428"/>
    </source>
</evidence>
<feature type="coiled-coil region" evidence="1">
    <location>
        <begin position="323"/>
        <end position="350"/>
    </location>
</feature>
<dbReference type="AlphaFoldDB" id="A0A9P4TE78"/>
<dbReference type="OrthoDB" id="1022638at2759"/>
<evidence type="ECO:0000313" key="3">
    <source>
        <dbReference type="EMBL" id="KAF3001843.1"/>
    </source>
</evidence>
<dbReference type="PANTHER" id="PTHR47843:SF2">
    <property type="entry name" value="BTB DOMAIN-CONTAINING PROTEIN"/>
    <property type="match status" value="1"/>
</dbReference>
<accession>A0A9P4TE78</accession>
<protein>
    <recommendedName>
        <fullName evidence="5">BTB domain-containing protein</fullName>
    </recommendedName>
</protein>
<dbReference type="Proteomes" id="UP000801428">
    <property type="component" value="Unassembled WGS sequence"/>
</dbReference>
<reference evidence="3" key="1">
    <citation type="submission" date="2019-04" db="EMBL/GenBank/DDBJ databases">
        <title>Sequencing of skin fungus with MAO and IRED activity.</title>
        <authorList>
            <person name="Marsaioli A.J."/>
            <person name="Bonatto J.M.C."/>
            <person name="Reis Junior O."/>
        </authorList>
    </citation>
    <scope>NUCLEOTIDE SEQUENCE</scope>
    <source>
        <strain evidence="3">30M1</strain>
    </source>
</reference>
<name>A0A9P4TE78_CURKU</name>
<dbReference type="EMBL" id="SWKU01000012">
    <property type="protein sequence ID" value="KAF3001843.1"/>
    <property type="molecule type" value="Genomic_DNA"/>
</dbReference>
<dbReference type="PANTHER" id="PTHR47843">
    <property type="entry name" value="BTB DOMAIN-CONTAINING PROTEIN-RELATED"/>
    <property type="match status" value="1"/>
</dbReference>
<dbReference type="Gene3D" id="3.30.710.10">
    <property type="entry name" value="Potassium Channel Kv1.1, Chain A"/>
    <property type="match status" value="1"/>
</dbReference>
<feature type="region of interest" description="Disordered" evidence="2">
    <location>
        <begin position="352"/>
        <end position="410"/>
    </location>
</feature>
<evidence type="ECO:0008006" key="5">
    <source>
        <dbReference type="Google" id="ProtNLM"/>
    </source>
</evidence>
<comment type="caution">
    <text evidence="3">The sequence shown here is derived from an EMBL/GenBank/DDBJ whole genome shotgun (WGS) entry which is preliminary data.</text>
</comment>
<evidence type="ECO:0000256" key="2">
    <source>
        <dbReference type="SAM" id="MobiDB-lite"/>
    </source>
</evidence>
<feature type="region of interest" description="Disordered" evidence="2">
    <location>
        <begin position="1"/>
        <end position="20"/>
    </location>
</feature>
<feature type="compositionally biased region" description="Polar residues" evidence="2">
    <location>
        <begin position="1"/>
        <end position="11"/>
    </location>
</feature>
<dbReference type="InterPro" id="IPR011333">
    <property type="entry name" value="SKP1/BTB/POZ_sf"/>
</dbReference>
<organism evidence="3 4">
    <name type="scientific">Curvularia kusanoi</name>
    <name type="common">Cochliobolus kusanoi</name>
    <dbReference type="NCBI Taxonomy" id="90978"/>
    <lineage>
        <taxon>Eukaryota</taxon>
        <taxon>Fungi</taxon>
        <taxon>Dikarya</taxon>
        <taxon>Ascomycota</taxon>
        <taxon>Pezizomycotina</taxon>
        <taxon>Dothideomycetes</taxon>
        <taxon>Pleosporomycetidae</taxon>
        <taxon>Pleosporales</taxon>
        <taxon>Pleosporineae</taxon>
        <taxon>Pleosporaceae</taxon>
        <taxon>Curvularia</taxon>
    </lineage>
</organism>
<gene>
    <name evidence="3" type="ORF">E8E13_004175</name>
</gene>
<keyword evidence="1" id="KW-0175">Coiled coil</keyword>
<feature type="compositionally biased region" description="Basic and acidic residues" evidence="2">
    <location>
        <begin position="363"/>
        <end position="381"/>
    </location>
</feature>
<keyword evidence="4" id="KW-1185">Reference proteome</keyword>
<sequence length="410" mass="46132">MDSTMDSTVGSPTDLIDAPTANTYSSTEMSFLGSRHIRILAGEGSNTKEFSVHETLICSRSRVIQKALNLGTTDLGEKTIALSHAEPSVFLSYLGVLYAGDSFVEETHRQQRRQVPQPPPPAEWVLSMCKVYVLAAKLLDHTTQLFVEMRLLSLSKDFRSAEKCPSLEAVRVIYNGTPRGDNMRMFLYMTYADSGSLSIFASDLKDGSTVPPDFLQDMARALLNARPTAETFRKLSEDSENWRRMWNELVDDYQELSKKYGETHAKLSKTTDAYRAVRRWRNADKAEVESKLQDIAVKDLTIQDKDRVIEEQLEVIQGKDRIIRDTQEELERISVQNDALKLAMERLYQEKFGKDSSGGDSDSGSRSDVHSEPHSDSRSEPHSSSSDSTTEDEDLDAPKRSSLSFLKYSA</sequence>